<dbReference type="InterPro" id="IPR050708">
    <property type="entry name" value="T6SS_VgrG/RHS"/>
</dbReference>
<protein>
    <submittedName>
        <fullName evidence="6">VgrG protein</fullName>
    </submittedName>
</protein>
<dbReference type="NCBIfam" id="TIGR01646">
    <property type="entry name" value="vgr_GE"/>
    <property type="match status" value="1"/>
</dbReference>
<dbReference type="SUPFAM" id="SSF69255">
    <property type="entry name" value="gp5 N-terminal domain-like"/>
    <property type="match status" value="1"/>
</dbReference>
<dbReference type="Proteomes" id="UP000029228">
    <property type="component" value="Unassembled WGS sequence"/>
</dbReference>
<dbReference type="InterPro" id="IPR006531">
    <property type="entry name" value="Gp5/Vgr_OB"/>
</dbReference>
<keyword evidence="7" id="KW-1185">Reference proteome</keyword>
<evidence type="ECO:0000313" key="6">
    <source>
        <dbReference type="EMBL" id="GAL18402.1"/>
    </source>
</evidence>
<name>A0A090SFY7_9VIBR</name>
<evidence type="ECO:0000259" key="4">
    <source>
        <dbReference type="Pfam" id="PF04717"/>
    </source>
</evidence>
<dbReference type="InterPro" id="IPR017847">
    <property type="entry name" value="T6SS_RhsGE_Vgr_subset"/>
</dbReference>
<dbReference type="PANTHER" id="PTHR32305">
    <property type="match status" value="1"/>
</dbReference>
<feature type="domain" description="Gp5/Type VI secretion system Vgr C-terminal trimerisation" evidence="5">
    <location>
        <begin position="471"/>
        <end position="564"/>
    </location>
</feature>
<dbReference type="STRING" id="990268.JCM19235_6955"/>
<dbReference type="Pfam" id="PF05954">
    <property type="entry name" value="Phage_GPD"/>
    <property type="match status" value="1"/>
</dbReference>
<proteinExistence type="inferred from homology"/>
<evidence type="ECO:0000256" key="1">
    <source>
        <dbReference type="ARBA" id="ARBA00004613"/>
    </source>
</evidence>
<dbReference type="Gene3D" id="4.10.220.110">
    <property type="match status" value="1"/>
</dbReference>
<dbReference type="InterPro" id="IPR054030">
    <property type="entry name" value="Gp5_Vgr_C"/>
</dbReference>
<evidence type="ECO:0000256" key="2">
    <source>
        <dbReference type="ARBA" id="ARBA00005558"/>
    </source>
</evidence>
<keyword evidence="3" id="KW-0964">Secreted</keyword>
<organism evidence="6 7">
    <name type="scientific">Vibrio maritimus</name>
    <dbReference type="NCBI Taxonomy" id="990268"/>
    <lineage>
        <taxon>Bacteria</taxon>
        <taxon>Pseudomonadati</taxon>
        <taxon>Pseudomonadota</taxon>
        <taxon>Gammaproteobacteria</taxon>
        <taxon>Vibrionales</taxon>
        <taxon>Vibrionaceae</taxon>
        <taxon>Vibrio</taxon>
    </lineage>
</organism>
<dbReference type="PANTHER" id="PTHR32305:SF15">
    <property type="entry name" value="PROTEIN RHSA-RELATED"/>
    <property type="match status" value="1"/>
</dbReference>
<comment type="caution">
    <text evidence="6">The sequence shown here is derived from an EMBL/GenBank/DDBJ whole genome shotgun (WGS) entry which is preliminary data.</text>
</comment>
<reference evidence="6 7" key="1">
    <citation type="submission" date="2014-09" db="EMBL/GenBank/DDBJ databases">
        <title>Vibrio maritimus JCM 19235. (C45) whole genome shotgun sequence.</title>
        <authorList>
            <person name="Sawabe T."/>
            <person name="Meirelles P."/>
            <person name="Nakanishi M."/>
            <person name="Sayaka M."/>
            <person name="Hattori M."/>
            <person name="Ohkuma M."/>
        </authorList>
    </citation>
    <scope>NUCLEOTIDE SEQUENCE [LARGE SCALE GENOMIC DNA]</scope>
    <source>
        <strain evidence="7">JCM19235</strain>
    </source>
</reference>
<dbReference type="Pfam" id="PF22178">
    <property type="entry name" value="Gp5_trimer_C"/>
    <property type="match status" value="1"/>
</dbReference>
<gene>
    <name evidence="6" type="ORF">JCM19235_6955</name>
</gene>
<dbReference type="Pfam" id="PF04717">
    <property type="entry name" value="Phage_base_V"/>
    <property type="match status" value="1"/>
</dbReference>
<feature type="domain" description="Gp5/Type VI secretion system Vgr protein OB-fold" evidence="4">
    <location>
        <begin position="382"/>
        <end position="447"/>
    </location>
</feature>
<comment type="similarity">
    <text evidence="2">Belongs to the VgrG protein family.</text>
</comment>
<dbReference type="Gene3D" id="2.40.50.230">
    <property type="entry name" value="Gp5 N-terminal domain"/>
    <property type="match status" value="1"/>
</dbReference>
<evidence type="ECO:0000259" key="5">
    <source>
        <dbReference type="Pfam" id="PF22178"/>
    </source>
</evidence>
<accession>A0A090SFY7</accession>
<evidence type="ECO:0000313" key="7">
    <source>
        <dbReference type="Proteomes" id="UP000029228"/>
    </source>
</evidence>
<comment type="subcellular location">
    <subcellularLocation>
        <location evidence="1">Secreted</location>
    </subcellularLocation>
</comment>
<dbReference type="SUPFAM" id="SSF69279">
    <property type="entry name" value="Phage tail proteins"/>
    <property type="match status" value="2"/>
</dbReference>
<evidence type="ECO:0000256" key="3">
    <source>
        <dbReference type="ARBA" id="ARBA00022525"/>
    </source>
</evidence>
<dbReference type="EMBL" id="BBMR01000002">
    <property type="protein sequence ID" value="GAL18402.1"/>
    <property type="molecule type" value="Genomic_DNA"/>
</dbReference>
<dbReference type="Gene3D" id="2.30.110.50">
    <property type="match status" value="1"/>
</dbReference>
<dbReference type="SUPFAM" id="SSF69349">
    <property type="entry name" value="Phage fibre proteins"/>
    <property type="match status" value="1"/>
</dbReference>
<dbReference type="InterPro" id="IPR037026">
    <property type="entry name" value="Vgr_OB-fold_dom_sf"/>
</dbReference>
<dbReference type="OrthoDB" id="9762420at2"/>
<dbReference type="Gene3D" id="3.55.50.10">
    <property type="entry name" value="Baseplate protein-like domains"/>
    <property type="match status" value="1"/>
</dbReference>
<dbReference type="NCBIfam" id="TIGR03361">
    <property type="entry name" value="VI_Rhs_Vgr"/>
    <property type="match status" value="1"/>
</dbReference>
<dbReference type="GO" id="GO:0005576">
    <property type="term" value="C:extracellular region"/>
    <property type="evidence" value="ECO:0007669"/>
    <property type="project" value="UniProtKB-SubCell"/>
</dbReference>
<sequence>MREIIEPQGSLLVVTDSNNKEYVATNFFGFEAVSKDYEWQVNALVTKANPADWVGEPISLKLYSDTGTSRSELRIFQGYVVRAQSQSQRIDSTYSSIRLTVKPWLYLLHHSRKCRVFQEASVQTIVTSIFDELGFKGAYSVKSMPSTKREYCIQFNETDFEFVTRLLAEEGVHFYFGKDSDANKLFLQQASKPFASDKMVTLDYASQPSGDYEILDTWQREHRFHSASLELAGYDYNQSKLITSKAKKSKYSLSNNTKLTDYRYPAASATGSYTDLAGDVVETQRGQLDSDYDSALATTTSASLCAGYFLKLNAHTDSSQIGQYLVAEIKYDFDDEKGEFHSDVKVIPEGQTFYPQYIEKPVLHGLQSATVAGSTAGEPANDALGRVRIKFHWDPETGDKTSCWVRVAQPMAGKGYGAQFLPRAGQEVLVSFVNGDPDQPVVVSSVYNSGNKPPYPTANTTQTGVMTKLTGESNELRFDDKKDNEQLYVHAAKDMTREVVNDYTETIGGEMKSTVTKNITQTVEKQTTLTSKEGITYSTDKSYKLTAKESITEQGKEITLTADDTLTLKVGSSKIVVTSDKIEISSGTVAVSGSSKVSVDGGSLSQSGTSVSIKSDGAFSGKAGTSMSLSASTSFAAKGSTGAKLQGLNAEVKGDVTAKLSGAAQSEVSSSGQTAIKGTILMVN</sequence>
<dbReference type="InterPro" id="IPR006533">
    <property type="entry name" value="T6SS_Vgr_RhsGE"/>
</dbReference>
<dbReference type="AlphaFoldDB" id="A0A090SFY7"/>